<dbReference type="STRING" id="39482.ERS852491_02424"/>
<dbReference type="OrthoDB" id="9802600at2"/>
<dbReference type="SUPFAM" id="SSF48208">
    <property type="entry name" value="Six-hairpin glycosidases"/>
    <property type="match status" value="1"/>
</dbReference>
<dbReference type="PANTHER" id="PTHR31084:SF0">
    <property type="entry name" value="ALPHA-L-FUCOSIDASE 2"/>
    <property type="match status" value="1"/>
</dbReference>
<dbReference type="GO" id="GO:0005975">
    <property type="term" value="P:carbohydrate metabolic process"/>
    <property type="evidence" value="ECO:0007669"/>
    <property type="project" value="InterPro"/>
</dbReference>
<protein>
    <recommendedName>
        <fullName evidence="1">Glycosyl hydrolase family 95 catalytic domain-containing protein</fullName>
    </recommendedName>
</protein>
<dbReference type="RefSeq" id="WP_157355628.1">
    <property type="nucleotide sequence ID" value="NZ_CYZU01000021.1"/>
</dbReference>
<dbReference type="AlphaFoldDB" id="A0A174FN19"/>
<dbReference type="PANTHER" id="PTHR31084">
    <property type="entry name" value="ALPHA-L-FUCOSIDASE 2"/>
    <property type="match status" value="1"/>
</dbReference>
<name>A0A174FN19_9FIRM</name>
<gene>
    <name evidence="2" type="ORF">ERS852491_02424</name>
</gene>
<dbReference type="InterPro" id="IPR008928">
    <property type="entry name" value="6-hairpin_glycosidase_sf"/>
</dbReference>
<accession>A0A174FN19</accession>
<proteinExistence type="predicted"/>
<dbReference type="Pfam" id="PF22124">
    <property type="entry name" value="Glyco_hydro_95_cat"/>
    <property type="match status" value="1"/>
</dbReference>
<dbReference type="Proteomes" id="UP000095544">
    <property type="component" value="Unassembled WGS sequence"/>
</dbReference>
<dbReference type="GO" id="GO:0004560">
    <property type="term" value="F:alpha-L-fucosidase activity"/>
    <property type="evidence" value="ECO:0007669"/>
    <property type="project" value="TreeGrafter"/>
</dbReference>
<evidence type="ECO:0000313" key="3">
    <source>
        <dbReference type="Proteomes" id="UP000095544"/>
    </source>
</evidence>
<dbReference type="InterPro" id="IPR054363">
    <property type="entry name" value="GH95_cat"/>
</dbReference>
<feature type="domain" description="Glycosyl hydrolase family 95 catalytic" evidence="1">
    <location>
        <begin position="156"/>
        <end position="478"/>
    </location>
</feature>
<dbReference type="InterPro" id="IPR012341">
    <property type="entry name" value="6hp_glycosidase-like_sf"/>
</dbReference>
<evidence type="ECO:0000259" key="1">
    <source>
        <dbReference type="Pfam" id="PF22124"/>
    </source>
</evidence>
<organism evidence="2 3">
    <name type="scientific">Faecalicatena contorta</name>
    <dbReference type="NCBI Taxonomy" id="39482"/>
    <lineage>
        <taxon>Bacteria</taxon>
        <taxon>Bacillati</taxon>
        <taxon>Bacillota</taxon>
        <taxon>Clostridia</taxon>
        <taxon>Lachnospirales</taxon>
        <taxon>Lachnospiraceae</taxon>
        <taxon>Faecalicatena</taxon>
    </lineage>
</organism>
<dbReference type="Gene3D" id="1.50.10.10">
    <property type="match status" value="1"/>
</dbReference>
<reference evidence="2 3" key="1">
    <citation type="submission" date="2015-09" db="EMBL/GenBank/DDBJ databases">
        <authorList>
            <consortium name="Pathogen Informatics"/>
        </authorList>
    </citation>
    <scope>NUCLEOTIDE SEQUENCE [LARGE SCALE GENOMIC DNA]</scope>
    <source>
        <strain evidence="2 3">2789STDY5834876</strain>
    </source>
</reference>
<evidence type="ECO:0000313" key="2">
    <source>
        <dbReference type="EMBL" id="CUO50917.1"/>
    </source>
</evidence>
<sequence length="578" mass="66669">MEIKTTPESCTVSLAYDPQFGERGYCCCSVIRTDGKVSCREGGYLQVEGAKEITIISRTVKYEEAYRHSLAEQVLEEVNQIQDSYEDMLAANRAYLEPLMERSVIRLDGDWAMAAEELLNEQHGGGELSAMMLEKLYDMGRFFMITDTGDDPPSLFQHNINTNLQVCSGNMTGLPEIMDTYFKFYEDKFDDFRLNAERFYGARGVLGNIHCDYNSGKFYQFSIVYPHYCWTACLGWIYNEFWGHYLVTGDKEFLRERIVPGLKEIALFYEDYLSDVDENGKVMFYPSYSPEDPSMNDYHVPFPKDVYAMNVNSLMDVMVCREVLDNLMEACEVLGLDEPDLPKWKALRGRLPDYLMDEDGAIKEWSFKYSGENYDHRHVSHHYDIWPGRAVSPEKTPELVKPFILSNRKRGHQDDSAHGVIHRYFTAVRLGDLPDAMHNLRTLMEHGYVTRTLNTVHYPYRVFCPDLLGAMPAIVLEMLVYSDEGFIKLLPAVPGDLSKGNLEGMWLYTFAKIEKMSWDMDAGKAEVEIFSMEDQVIYVSFPVGYKEMRVDGKLYDKDENGADIEFKKNAVVHLEYLF</sequence>
<dbReference type="EMBL" id="CYZU01000021">
    <property type="protein sequence ID" value="CUO50917.1"/>
    <property type="molecule type" value="Genomic_DNA"/>
</dbReference>